<dbReference type="CDD" id="cd01647">
    <property type="entry name" value="RT_LTR"/>
    <property type="match status" value="1"/>
</dbReference>
<accession>A0ABD0YG88</accession>
<feature type="chain" id="PRO_5044847389" description="Reverse transcriptase domain-containing protein" evidence="1">
    <location>
        <begin position="20"/>
        <end position="397"/>
    </location>
</feature>
<dbReference type="InterPro" id="IPR043502">
    <property type="entry name" value="DNA/RNA_pol_sf"/>
</dbReference>
<dbReference type="EMBL" id="JBFDAA010000008">
    <property type="protein sequence ID" value="KAL1130321.1"/>
    <property type="molecule type" value="Genomic_DNA"/>
</dbReference>
<sequence>MWPHVVILDVLAIAVKVSNIRLQFVPGTVSDLSWSCVSQRFVVCPDGELSAFQKRLEVFYGQVHCQEFTVVRGVFSLGFVECFGEEAQGNPRALVMLLKNSTLSYVRGIGVEDKFCVWFGVSQHDGVRECLLGLLVVNYALLTPGLIDLQTPLKYNMVLKETFEKLKGEKTDKAFKTKNKVIYEHTSIEKYHGLLVDTQGHRLVDRETKKPATSDKAAEGTPTVFTIPAGTSYAELLQPFPDITRSGNLHREVRYLVRHHIETTGPPVISRARRLTPHLYKAAKEEFQRLISEGTCRPSSSPWASPLHMVQKADGSYRPCGDYRRLNTQTVPDRYAVLNVLDFKINVHGATVFSTIDLERAYYQIPVVPEGVQKTAVTRLSDSFEFTRMSFGLRKAA</sequence>
<dbReference type="GO" id="GO:0071897">
    <property type="term" value="P:DNA biosynthetic process"/>
    <property type="evidence" value="ECO:0007669"/>
    <property type="project" value="UniProtKB-ARBA"/>
</dbReference>
<dbReference type="PANTHER" id="PTHR24559">
    <property type="entry name" value="TRANSPOSON TY3-I GAG-POL POLYPROTEIN"/>
    <property type="match status" value="1"/>
</dbReference>
<dbReference type="PANTHER" id="PTHR24559:SF444">
    <property type="entry name" value="REVERSE TRANSCRIPTASE DOMAIN-CONTAINING PROTEIN"/>
    <property type="match status" value="1"/>
</dbReference>
<proteinExistence type="predicted"/>
<comment type="caution">
    <text evidence="2">The sequence shown here is derived from an EMBL/GenBank/DDBJ whole genome shotgun (WGS) entry which is preliminary data.</text>
</comment>
<evidence type="ECO:0000313" key="2">
    <source>
        <dbReference type="EMBL" id="KAL1130321.1"/>
    </source>
</evidence>
<dbReference type="InterPro" id="IPR053134">
    <property type="entry name" value="RNA-dir_DNA_polymerase"/>
</dbReference>
<dbReference type="SUPFAM" id="SSF56672">
    <property type="entry name" value="DNA/RNA polymerases"/>
    <property type="match status" value="1"/>
</dbReference>
<evidence type="ECO:0000256" key="1">
    <source>
        <dbReference type="SAM" id="SignalP"/>
    </source>
</evidence>
<dbReference type="Proteomes" id="UP001558652">
    <property type="component" value="Unassembled WGS sequence"/>
</dbReference>
<keyword evidence="1" id="KW-0732">Signal</keyword>
<organism evidence="2 3">
    <name type="scientific">Ranatra chinensis</name>
    <dbReference type="NCBI Taxonomy" id="642074"/>
    <lineage>
        <taxon>Eukaryota</taxon>
        <taxon>Metazoa</taxon>
        <taxon>Ecdysozoa</taxon>
        <taxon>Arthropoda</taxon>
        <taxon>Hexapoda</taxon>
        <taxon>Insecta</taxon>
        <taxon>Pterygota</taxon>
        <taxon>Neoptera</taxon>
        <taxon>Paraneoptera</taxon>
        <taxon>Hemiptera</taxon>
        <taxon>Heteroptera</taxon>
        <taxon>Panheteroptera</taxon>
        <taxon>Nepomorpha</taxon>
        <taxon>Nepidae</taxon>
        <taxon>Ranatrinae</taxon>
        <taxon>Ranatra</taxon>
    </lineage>
</organism>
<dbReference type="Gene3D" id="3.10.10.10">
    <property type="entry name" value="HIV Type 1 Reverse Transcriptase, subunit A, domain 1"/>
    <property type="match status" value="1"/>
</dbReference>
<dbReference type="AlphaFoldDB" id="A0ABD0YG88"/>
<dbReference type="Gene3D" id="3.30.70.270">
    <property type="match status" value="1"/>
</dbReference>
<protein>
    <recommendedName>
        <fullName evidence="4">Reverse transcriptase domain-containing protein</fullName>
    </recommendedName>
</protein>
<evidence type="ECO:0000313" key="3">
    <source>
        <dbReference type="Proteomes" id="UP001558652"/>
    </source>
</evidence>
<feature type="signal peptide" evidence="1">
    <location>
        <begin position="1"/>
        <end position="19"/>
    </location>
</feature>
<dbReference type="InterPro" id="IPR043128">
    <property type="entry name" value="Rev_trsase/Diguanyl_cyclase"/>
</dbReference>
<reference evidence="2 3" key="1">
    <citation type="submission" date="2024-07" db="EMBL/GenBank/DDBJ databases">
        <title>Chromosome-level genome assembly of the water stick insect Ranatra chinensis (Heteroptera: Nepidae).</title>
        <authorList>
            <person name="Liu X."/>
        </authorList>
    </citation>
    <scope>NUCLEOTIDE SEQUENCE [LARGE SCALE GENOMIC DNA]</scope>
    <source>
        <strain evidence="2">Cailab_2021Rc</strain>
        <tissue evidence="2">Muscle</tissue>
    </source>
</reference>
<gene>
    <name evidence="2" type="ORF">AAG570_013259</name>
</gene>
<keyword evidence="3" id="KW-1185">Reference proteome</keyword>
<evidence type="ECO:0008006" key="4">
    <source>
        <dbReference type="Google" id="ProtNLM"/>
    </source>
</evidence>
<name>A0ABD0YG88_9HEMI</name>